<dbReference type="Pfam" id="PF07286">
    <property type="entry name" value="D-Glu_cyclase"/>
    <property type="match status" value="1"/>
</dbReference>
<gene>
    <name evidence="3" type="ORF">F4148_12765</name>
</gene>
<name>A0A6B1G2P5_9CHLR</name>
<dbReference type="GO" id="GO:0016829">
    <property type="term" value="F:lyase activity"/>
    <property type="evidence" value="ECO:0007669"/>
    <property type="project" value="UniProtKB-KW"/>
</dbReference>
<evidence type="ECO:0000256" key="2">
    <source>
        <dbReference type="ARBA" id="ARBA00023239"/>
    </source>
</evidence>
<protein>
    <submittedName>
        <fullName evidence="3">DUF1445 domain-containing protein</fullName>
    </submittedName>
</protein>
<accession>A0A6B1G2P5</accession>
<evidence type="ECO:0000256" key="1">
    <source>
        <dbReference type="ARBA" id="ARBA00007896"/>
    </source>
</evidence>
<comment type="similarity">
    <text evidence="1">Belongs to the D-glutamate cyclase family.</text>
</comment>
<dbReference type="Gene3D" id="3.30.2040.10">
    <property type="entry name" value="PSTPO5379-like domain"/>
    <property type="match status" value="1"/>
</dbReference>
<keyword evidence="2" id="KW-0456">Lyase</keyword>
<dbReference type="AlphaFoldDB" id="A0A6B1G2P5"/>
<reference evidence="3" key="1">
    <citation type="submission" date="2019-09" db="EMBL/GenBank/DDBJ databases">
        <title>Characterisation of the sponge microbiome using genome-centric metagenomics.</title>
        <authorList>
            <person name="Engelberts J.P."/>
            <person name="Robbins S.J."/>
            <person name="De Goeij J.M."/>
            <person name="Aranda M."/>
            <person name="Bell S.C."/>
            <person name="Webster N.S."/>
        </authorList>
    </citation>
    <scope>NUCLEOTIDE SEQUENCE</scope>
    <source>
        <strain evidence="3">SB0675_bin_29</strain>
    </source>
</reference>
<organism evidence="3">
    <name type="scientific">Caldilineaceae bacterium SB0675_bin_29</name>
    <dbReference type="NCBI Taxonomy" id="2605266"/>
    <lineage>
        <taxon>Bacteria</taxon>
        <taxon>Bacillati</taxon>
        <taxon>Chloroflexota</taxon>
        <taxon>Caldilineae</taxon>
        <taxon>Caldilineales</taxon>
        <taxon>Caldilineaceae</taxon>
    </lineage>
</organism>
<proteinExistence type="inferred from homology"/>
<dbReference type="PANTHER" id="PTHR32022">
    <property type="entry name" value="D-GLUTAMATE CYCLASE, MITOCHONDRIAL"/>
    <property type="match status" value="1"/>
</dbReference>
<dbReference type="Gene3D" id="3.40.1640.10">
    <property type="entry name" value="PSTPO5379-like"/>
    <property type="match status" value="1"/>
</dbReference>
<dbReference type="PANTHER" id="PTHR32022:SF10">
    <property type="entry name" value="D-GLUTAMATE CYCLASE, MITOCHONDRIAL"/>
    <property type="match status" value="1"/>
</dbReference>
<dbReference type="EMBL" id="VYDA01000456">
    <property type="protein sequence ID" value="MYH62578.1"/>
    <property type="molecule type" value="Genomic_DNA"/>
</dbReference>
<dbReference type="SUPFAM" id="SSF160920">
    <property type="entry name" value="PSTPO5379-like"/>
    <property type="match status" value="1"/>
</dbReference>
<dbReference type="InterPro" id="IPR038021">
    <property type="entry name" value="Putative_hydro-lyase"/>
</dbReference>
<evidence type="ECO:0000313" key="3">
    <source>
        <dbReference type="EMBL" id="MYH62578.1"/>
    </source>
</evidence>
<comment type="caution">
    <text evidence="3">The sequence shown here is derived from an EMBL/GenBank/DDBJ whole genome shotgun (WGS) entry which is preliminary data.</text>
</comment>
<dbReference type="InterPro" id="IPR009906">
    <property type="entry name" value="D-Glu_cyclase"/>
</dbReference>
<sequence length="259" mass="28290">MVEENALNGAQQARLAMRRGEWTGTTAFKVPGYVQCNLVVLQKSEAYDFLVYCQRNPKACPLIEVTDIGVPEPRLSAPGADLRTDLPRYAVFRDGIRCEDVRDIRALWKDDSVGFLIGSSLTFDDALERAGVPKSEEVWVLNTDLPTVSAGRFEGPLVVTMRWMTPSEAIIATQLTSRFPFNHGAPIHVGDPDEIGADLTSPLVGDSVGNIPEGVMPVFWACGVTPQRAALLARPELMITHAPGHGFVTDLKADQFCLP</sequence>